<proteinExistence type="predicted"/>
<evidence type="ECO:0000256" key="1">
    <source>
        <dbReference type="SAM" id="MobiDB-lite"/>
    </source>
</evidence>
<evidence type="ECO:0000313" key="2">
    <source>
        <dbReference type="EMBL" id="CAD76046.1"/>
    </source>
</evidence>
<dbReference type="Proteomes" id="UP000001025">
    <property type="component" value="Chromosome"/>
</dbReference>
<dbReference type="InParanoid" id="Q7UM71"/>
<name>Q7UM71_RHOBA</name>
<dbReference type="EnsemblBacteria" id="CAD76046">
    <property type="protein sequence ID" value="CAD76046"/>
    <property type="gene ID" value="RB9023"/>
</dbReference>
<dbReference type="STRING" id="243090.RB9023"/>
<evidence type="ECO:0000313" key="3">
    <source>
        <dbReference type="Proteomes" id="UP000001025"/>
    </source>
</evidence>
<dbReference type="KEGG" id="rba:RB9023"/>
<dbReference type="EMBL" id="BX294148">
    <property type="protein sequence ID" value="CAD76046.1"/>
    <property type="molecule type" value="Genomic_DNA"/>
</dbReference>
<gene>
    <name evidence="2" type="ordered locus">RB9023</name>
</gene>
<accession>Q7UM71</accession>
<sequence length="74" mass="8485">MFHMAPRPMLWNKARRDRRRSFQRHGERRGQRPAPGGTWPTHRHNVAGFAKNSVGDFAVTPNSGESGYDVLRRG</sequence>
<protein>
    <submittedName>
        <fullName evidence="2">Uncharacterized protein</fullName>
    </submittedName>
</protein>
<dbReference type="HOGENOM" id="CLU_2685381_0_0_0"/>
<feature type="compositionally biased region" description="Basic residues" evidence="1">
    <location>
        <begin position="13"/>
        <end position="23"/>
    </location>
</feature>
<keyword evidence="3" id="KW-1185">Reference proteome</keyword>
<feature type="region of interest" description="Disordered" evidence="1">
    <location>
        <begin position="1"/>
        <end position="44"/>
    </location>
</feature>
<reference evidence="2 3" key="1">
    <citation type="journal article" date="2003" name="Proc. Natl. Acad. Sci. U.S.A.">
        <title>Complete genome sequence of the marine planctomycete Pirellula sp. strain 1.</title>
        <authorList>
            <person name="Gloeckner F.O."/>
            <person name="Kube M."/>
            <person name="Bauer M."/>
            <person name="Teeling H."/>
            <person name="Lombardot T."/>
            <person name="Ludwig W."/>
            <person name="Gade D."/>
            <person name="Beck A."/>
            <person name="Borzym K."/>
            <person name="Heitmann K."/>
            <person name="Rabus R."/>
            <person name="Schlesner H."/>
            <person name="Amann R."/>
            <person name="Reinhardt R."/>
        </authorList>
    </citation>
    <scope>NUCLEOTIDE SEQUENCE [LARGE SCALE GENOMIC DNA]</scope>
    <source>
        <strain evidence="3">DSM 10527 / NCIMB 13988 / SH1</strain>
    </source>
</reference>
<dbReference type="AlphaFoldDB" id="Q7UM71"/>
<organism evidence="2 3">
    <name type="scientific">Rhodopirellula baltica (strain DSM 10527 / NCIMB 13988 / SH1)</name>
    <dbReference type="NCBI Taxonomy" id="243090"/>
    <lineage>
        <taxon>Bacteria</taxon>
        <taxon>Pseudomonadati</taxon>
        <taxon>Planctomycetota</taxon>
        <taxon>Planctomycetia</taxon>
        <taxon>Pirellulales</taxon>
        <taxon>Pirellulaceae</taxon>
        <taxon>Rhodopirellula</taxon>
    </lineage>
</organism>